<dbReference type="PANTHER" id="PTHR39324">
    <property type="entry name" value="CALCIUM DODECIN"/>
    <property type="match status" value="1"/>
</dbReference>
<dbReference type="InterPro" id="IPR036694">
    <property type="entry name" value="Dodecin-like_sf"/>
</dbReference>
<protein>
    <recommendedName>
        <fullName evidence="3">Dodecin</fullName>
    </recommendedName>
</protein>
<dbReference type="InterPro" id="IPR025543">
    <property type="entry name" value="Dodecin-like"/>
</dbReference>
<dbReference type="InterPro" id="IPR009923">
    <property type="entry name" value="Dodecin"/>
</dbReference>
<proteinExistence type="predicted"/>
<dbReference type="Gene3D" id="3.30.1660.10">
    <property type="entry name" value="Flavin-binding protein dodecin"/>
    <property type="match status" value="1"/>
</dbReference>
<reference evidence="1 2" key="1">
    <citation type="submission" date="2015-07" db="EMBL/GenBank/DDBJ databases">
        <title>Genome sequence of Leptolinea tardivitalis DSM 16556.</title>
        <authorList>
            <person name="Hemp J."/>
            <person name="Ward L.M."/>
            <person name="Pace L.A."/>
            <person name="Fischer W.W."/>
        </authorList>
    </citation>
    <scope>NUCLEOTIDE SEQUENCE [LARGE SCALE GENOMIC DNA]</scope>
    <source>
        <strain evidence="1 2">YMTK-2</strain>
    </source>
</reference>
<comment type="caution">
    <text evidence="1">The sequence shown here is derived from an EMBL/GenBank/DDBJ whole genome shotgun (WGS) entry which is preliminary data.</text>
</comment>
<evidence type="ECO:0000313" key="1">
    <source>
        <dbReference type="EMBL" id="KPL75108.1"/>
    </source>
</evidence>
<dbReference type="RefSeq" id="WP_062420684.1">
    <property type="nucleotide sequence ID" value="NZ_BBYA01000003.1"/>
</dbReference>
<organism evidence="1 2">
    <name type="scientific">Leptolinea tardivitalis</name>
    <dbReference type="NCBI Taxonomy" id="229920"/>
    <lineage>
        <taxon>Bacteria</taxon>
        <taxon>Bacillati</taxon>
        <taxon>Chloroflexota</taxon>
        <taxon>Anaerolineae</taxon>
        <taxon>Anaerolineales</taxon>
        <taxon>Anaerolineaceae</taxon>
        <taxon>Leptolinea</taxon>
    </lineage>
</organism>
<evidence type="ECO:0000313" key="2">
    <source>
        <dbReference type="Proteomes" id="UP000050430"/>
    </source>
</evidence>
<sequence>MSVARVTEIKSSSTKNFDDAIRIGVARAHKTLKNVKSAWIENQEVLLDEKGEISEYRVQMKVTFVLED</sequence>
<dbReference type="AlphaFoldDB" id="A0A0P6WY31"/>
<evidence type="ECO:0008006" key="3">
    <source>
        <dbReference type="Google" id="ProtNLM"/>
    </source>
</evidence>
<dbReference type="EMBL" id="LGCK01000001">
    <property type="protein sequence ID" value="KPL75108.1"/>
    <property type="molecule type" value="Genomic_DNA"/>
</dbReference>
<gene>
    <name evidence="1" type="ORF">ADM99_00355</name>
</gene>
<dbReference type="OrthoDB" id="9805449at2"/>
<dbReference type="SUPFAM" id="SSF89807">
    <property type="entry name" value="Dodecin-like"/>
    <property type="match status" value="1"/>
</dbReference>
<dbReference type="PANTHER" id="PTHR39324:SF1">
    <property type="entry name" value="CALCIUM DODECIN"/>
    <property type="match status" value="1"/>
</dbReference>
<accession>A0A0P6WY31</accession>
<dbReference type="Pfam" id="PF07311">
    <property type="entry name" value="Dodecin"/>
    <property type="match status" value="1"/>
</dbReference>
<dbReference type="Proteomes" id="UP000050430">
    <property type="component" value="Unassembled WGS sequence"/>
</dbReference>
<keyword evidence="2" id="KW-1185">Reference proteome</keyword>
<name>A0A0P6WY31_9CHLR</name>